<comment type="subcellular location">
    <subcellularLocation>
        <location evidence="1">Cell outer membrane</location>
        <topology evidence="1">Multi-pass membrane protein</topology>
    </subcellularLocation>
</comment>
<evidence type="ECO:0000313" key="10">
    <source>
        <dbReference type="Proteomes" id="UP001200741"/>
    </source>
</evidence>
<evidence type="ECO:0000256" key="3">
    <source>
        <dbReference type="ARBA" id="ARBA00022452"/>
    </source>
</evidence>
<evidence type="ECO:0000256" key="2">
    <source>
        <dbReference type="ARBA" id="ARBA00022448"/>
    </source>
</evidence>
<keyword evidence="2" id="KW-0813">Transport</keyword>
<dbReference type="InterPro" id="IPR013784">
    <property type="entry name" value="Carb-bd-like_fold"/>
</dbReference>
<protein>
    <submittedName>
        <fullName evidence="9">TonB-dependent receptor</fullName>
    </submittedName>
</protein>
<evidence type="ECO:0000256" key="5">
    <source>
        <dbReference type="ARBA" id="ARBA00023136"/>
    </source>
</evidence>
<sequence length="1175" mass="126466">MNSRLGSGWPLSALCAAVAIVAAAPAMAQNTTAAIGGRVTTPEGQPVAGATVTIVHRESGSTNTLLTDAEGRYSARGLRVGGPYTVTVTKGADRTSQDDIYLQLAESLNYDIRLGSQTLQAVVVTGTAASANNKFNSSNAGAGTSLGRQELDAYASIARNLQDYARQDPRLAQTDKERGEISAGGQNSRFNSITVDGVKINDTFGLEANNLPTIKQPISIDAIQSVQVNISNYDVTQQGYTGANINAVTKSGTNDFKGSVYYVFRDDEMTGRRYDRQKGTQFGFLPFTEKTIGATLGGPIIKDKLFFFASYEELKSNRAQPEFGPVGGPLTNVAITQTAIDAATKIAKDKYGIAVGDTNAPAPVTVKDALIKLDWNINENHRANFRYTKTDQDETNFGAFSATGLNLTSWWWNQKKTIETVVGQWFADWTPNFSTELKLSNRDYHSEPQNNSKLPAIGLSFSGPAPAGAPTGVNTGTRFLNFGTELSRQFNVLDTKTVDGYFGANWVLGDHELKAGADYSNNKIYNAFFQNVNGNYTFNCSNTFTYDNVPGIAKGGTMNCSPNTTGWTPAQLTFLASQVEAAVLENFTRGRYSGFQVQIPQKGKTLDDGIAKWSMANTGLFLQDTWTVNNRLTLGVGLRYDRTSVPDAPAQNASVLAAPVVGSVNGSLVTRAKGGFGLNNAITADGRDLAQPRAWFSYVLDDKANQKKQVRGGFGLFQGAAATVWMSNPFSNTGLATGFVGCGNTGFLNCVVGTTTDDGKFNPDPSKQPTTGFGAAAANVDLIDASLRQPSVWKFNLAFDAELPMNLVAGAEWVNTKVKDGLYYQHLNLGAPTRTGTDGRELYYTPAAYNPACWNSTGGTITTGAACATSATNSGVRSRALSNDLYNNVLLATGTNKGGGNAVTLSLGNNKPIYGLNWQVAYTRTSATEVSPLSSSVSNSNFNGRSVFNPNENVDANSIYLVKDRVNASLNWSQALIGKYKTTVGVFYEGRKGKPYSWTYRNDLNGDGVSGNDLMYIPKAPGSGEVVFFGDTASNHSNEDLFWSVVNSSKALRDAKGGVVKRNSAFSPFVNSFDVRVSQEIPGFTAKHKGVLTLDILNFGNLINNRWGRINEINFQSAGGQRRGFVNYVGLDPSGKYIYAVAKNNDGSVNVDDYTQRQVKGESQWAMQITAKYEF</sequence>
<feature type="domain" description="TonB-dependent transporter Oar-like beta-barrel" evidence="8">
    <location>
        <begin position="361"/>
        <end position="1104"/>
    </location>
</feature>
<keyword evidence="7" id="KW-0732">Signal</keyword>
<keyword evidence="4" id="KW-0812">Transmembrane</keyword>
<dbReference type="SUPFAM" id="SSF56935">
    <property type="entry name" value="Porins"/>
    <property type="match status" value="1"/>
</dbReference>
<dbReference type="Gene3D" id="2.60.40.1120">
    <property type="entry name" value="Carboxypeptidase-like, regulatory domain"/>
    <property type="match status" value="1"/>
</dbReference>
<name>A0ABS8XQ59_9BURK</name>
<keyword evidence="10" id="KW-1185">Reference proteome</keyword>
<organism evidence="9 10">
    <name type="scientific">Pelomonas cellulosilytica</name>
    <dbReference type="NCBI Taxonomy" id="2906762"/>
    <lineage>
        <taxon>Bacteria</taxon>
        <taxon>Pseudomonadati</taxon>
        <taxon>Pseudomonadota</taxon>
        <taxon>Betaproteobacteria</taxon>
        <taxon>Burkholderiales</taxon>
        <taxon>Sphaerotilaceae</taxon>
        <taxon>Roseateles</taxon>
    </lineage>
</organism>
<evidence type="ECO:0000256" key="1">
    <source>
        <dbReference type="ARBA" id="ARBA00004571"/>
    </source>
</evidence>
<dbReference type="EMBL" id="JAJTWU010000003">
    <property type="protein sequence ID" value="MCE4554889.1"/>
    <property type="molecule type" value="Genomic_DNA"/>
</dbReference>
<dbReference type="SUPFAM" id="SSF49452">
    <property type="entry name" value="Starch-binding domain-like"/>
    <property type="match status" value="1"/>
</dbReference>
<keyword evidence="6" id="KW-0998">Cell outer membrane</keyword>
<dbReference type="Gene3D" id="2.40.170.20">
    <property type="entry name" value="TonB-dependent receptor, beta-barrel domain"/>
    <property type="match status" value="1"/>
</dbReference>
<dbReference type="InterPro" id="IPR036942">
    <property type="entry name" value="Beta-barrel_TonB_sf"/>
</dbReference>
<dbReference type="Pfam" id="PF13620">
    <property type="entry name" value="CarboxypepD_reg"/>
    <property type="match status" value="1"/>
</dbReference>
<comment type="caution">
    <text evidence="9">The sequence shown here is derived from an EMBL/GenBank/DDBJ whole genome shotgun (WGS) entry which is preliminary data.</text>
</comment>
<keyword evidence="3" id="KW-1134">Transmembrane beta strand</keyword>
<proteinExistence type="predicted"/>
<dbReference type="RefSeq" id="WP_233371896.1">
    <property type="nucleotide sequence ID" value="NZ_JAJTWU010000003.1"/>
</dbReference>
<keyword evidence="5" id="KW-0472">Membrane</keyword>
<evidence type="ECO:0000313" key="9">
    <source>
        <dbReference type="EMBL" id="MCE4554889.1"/>
    </source>
</evidence>
<accession>A0ABS8XQ59</accession>
<dbReference type="Proteomes" id="UP001200741">
    <property type="component" value="Unassembled WGS sequence"/>
</dbReference>
<feature type="chain" id="PRO_5046387470" evidence="7">
    <location>
        <begin position="29"/>
        <end position="1175"/>
    </location>
</feature>
<dbReference type="InterPro" id="IPR057601">
    <property type="entry name" value="Oar-like_b-barrel"/>
</dbReference>
<keyword evidence="9" id="KW-0675">Receptor</keyword>
<evidence type="ECO:0000259" key="8">
    <source>
        <dbReference type="Pfam" id="PF25183"/>
    </source>
</evidence>
<dbReference type="Pfam" id="PF25183">
    <property type="entry name" value="OMP_b-brl_4"/>
    <property type="match status" value="2"/>
</dbReference>
<dbReference type="PANTHER" id="PTHR30069">
    <property type="entry name" value="TONB-DEPENDENT OUTER MEMBRANE RECEPTOR"/>
    <property type="match status" value="1"/>
</dbReference>
<feature type="signal peptide" evidence="7">
    <location>
        <begin position="1"/>
        <end position="28"/>
    </location>
</feature>
<feature type="domain" description="TonB-dependent transporter Oar-like beta-barrel" evidence="8">
    <location>
        <begin position="248"/>
        <end position="320"/>
    </location>
</feature>
<evidence type="ECO:0000256" key="7">
    <source>
        <dbReference type="SAM" id="SignalP"/>
    </source>
</evidence>
<reference evidence="9 10" key="1">
    <citation type="submission" date="2021-12" db="EMBL/GenBank/DDBJ databases">
        <title>Genome seq of P8.</title>
        <authorList>
            <person name="Seo T."/>
        </authorList>
    </citation>
    <scope>NUCLEOTIDE SEQUENCE [LARGE SCALE GENOMIC DNA]</scope>
    <source>
        <strain evidence="9 10">P8</strain>
    </source>
</reference>
<gene>
    <name evidence="9" type="ORF">LXT13_10665</name>
</gene>
<evidence type="ECO:0000256" key="6">
    <source>
        <dbReference type="ARBA" id="ARBA00023237"/>
    </source>
</evidence>
<evidence type="ECO:0000256" key="4">
    <source>
        <dbReference type="ARBA" id="ARBA00022692"/>
    </source>
</evidence>
<dbReference type="InterPro" id="IPR039426">
    <property type="entry name" value="TonB-dep_rcpt-like"/>
</dbReference>
<dbReference type="PANTHER" id="PTHR30069:SF46">
    <property type="entry name" value="OAR PROTEIN"/>
    <property type="match status" value="1"/>
</dbReference>